<dbReference type="EMBL" id="FNVU01000016">
    <property type="protein sequence ID" value="SEG85788.1"/>
    <property type="molecule type" value="Genomic_DNA"/>
</dbReference>
<dbReference type="Proteomes" id="UP000236754">
    <property type="component" value="Unassembled WGS sequence"/>
</dbReference>
<evidence type="ECO:0000313" key="1">
    <source>
        <dbReference type="EMBL" id="SEG85788.1"/>
    </source>
</evidence>
<sequence length="55" mass="5764">MTGPWRTAANSERRRDLLLAAAGFHPASAAVRAARGAPALKAPRLLRAQGEEPAS</sequence>
<accession>A0A1H6DKM9</accession>
<reference evidence="1 2" key="1">
    <citation type="submission" date="2016-10" db="EMBL/GenBank/DDBJ databases">
        <authorList>
            <person name="de Groot N.N."/>
        </authorList>
    </citation>
    <scope>NUCLEOTIDE SEQUENCE [LARGE SCALE GENOMIC DNA]</scope>
    <source>
        <strain evidence="1 2">CGMCC 4.2023</strain>
    </source>
</reference>
<keyword evidence="2" id="KW-1185">Reference proteome</keyword>
<gene>
    <name evidence="1" type="ORF">SAMN05216223_116138</name>
</gene>
<name>A0A1H6DKM9_9ACTN</name>
<dbReference type="AlphaFoldDB" id="A0A1H6DKM9"/>
<organism evidence="1 2">
    <name type="scientific">Actinacidiphila yanglinensis</name>
    <dbReference type="NCBI Taxonomy" id="310779"/>
    <lineage>
        <taxon>Bacteria</taxon>
        <taxon>Bacillati</taxon>
        <taxon>Actinomycetota</taxon>
        <taxon>Actinomycetes</taxon>
        <taxon>Kitasatosporales</taxon>
        <taxon>Streptomycetaceae</taxon>
        <taxon>Actinacidiphila</taxon>
    </lineage>
</organism>
<protein>
    <submittedName>
        <fullName evidence="1">Uncharacterized protein</fullName>
    </submittedName>
</protein>
<proteinExistence type="predicted"/>
<evidence type="ECO:0000313" key="2">
    <source>
        <dbReference type="Proteomes" id="UP000236754"/>
    </source>
</evidence>